<dbReference type="SUPFAM" id="SSF46689">
    <property type="entry name" value="Homeodomain-like"/>
    <property type="match status" value="1"/>
</dbReference>
<keyword evidence="3" id="KW-0804">Transcription</keyword>
<comment type="caution">
    <text evidence="6">The sequence shown here is derived from an EMBL/GenBank/DDBJ whole genome shotgun (WGS) entry which is preliminary data.</text>
</comment>
<evidence type="ECO:0000256" key="1">
    <source>
        <dbReference type="ARBA" id="ARBA00023015"/>
    </source>
</evidence>
<feature type="DNA-binding region" description="H-T-H motif" evidence="4">
    <location>
        <begin position="41"/>
        <end position="60"/>
    </location>
</feature>
<evidence type="ECO:0000256" key="3">
    <source>
        <dbReference type="ARBA" id="ARBA00023163"/>
    </source>
</evidence>
<dbReference type="PANTHER" id="PTHR30055">
    <property type="entry name" value="HTH-TYPE TRANSCRIPTIONAL REGULATOR RUTR"/>
    <property type="match status" value="1"/>
</dbReference>
<keyword evidence="2 4" id="KW-0238">DNA-binding</keyword>
<evidence type="ECO:0000256" key="4">
    <source>
        <dbReference type="PROSITE-ProRule" id="PRU00335"/>
    </source>
</evidence>
<dbReference type="InterPro" id="IPR011075">
    <property type="entry name" value="TetR_C"/>
</dbReference>
<dbReference type="Gene3D" id="1.10.357.10">
    <property type="entry name" value="Tetracycline Repressor, domain 2"/>
    <property type="match status" value="1"/>
</dbReference>
<dbReference type="Pfam" id="PF16859">
    <property type="entry name" value="TetR_C_11"/>
    <property type="match status" value="1"/>
</dbReference>
<dbReference type="Pfam" id="PF00440">
    <property type="entry name" value="TetR_N"/>
    <property type="match status" value="1"/>
</dbReference>
<dbReference type="InterPro" id="IPR009057">
    <property type="entry name" value="Homeodomain-like_sf"/>
</dbReference>
<organism evidence="6 7">
    <name type="scientific">Camelliibacillus cellulosilyticus</name>
    <dbReference type="NCBI Taxonomy" id="2174486"/>
    <lineage>
        <taxon>Bacteria</taxon>
        <taxon>Bacillati</taxon>
        <taxon>Bacillota</taxon>
        <taxon>Bacilli</taxon>
        <taxon>Bacillales</taxon>
        <taxon>Sporolactobacillaceae</taxon>
        <taxon>Camelliibacillus</taxon>
    </lineage>
</organism>
<evidence type="ECO:0000259" key="5">
    <source>
        <dbReference type="PROSITE" id="PS50977"/>
    </source>
</evidence>
<keyword evidence="1" id="KW-0805">Transcription regulation</keyword>
<gene>
    <name evidence="6" type="ORF">ACFO4N_09135</name>
</gene>
<dbReference type="PROSITE" id="PS50977">
    <property type="entry name" value="HTH_TETR_2"/>
    <property type="match status" value="1"/>
</dbReference>
<dbReference type="Gene3D" id="1.10.10.60">
    <property type="entry name" value="Homeodomain-like"/>
    <property type="match status" value="1"/>
</dbReference>
<evidence type="ECO:0000313" key="7">
    <source>
        <dbReference type="Proteomes" id="UP001596022"/>
    </source>
</evidence>
<protein>
    <submittedName>
        <fullName evidence="6">TetR/AcrR family transcriptional regulator</fullName>
    </submittedName>
</protein>
<dbReference type="RefSeq" id="WP_376845994.1">
    <property type="nucleotide sequence ID" value="NZ_JBHSFW010000004.1"/>
</dbReference>
<dbReference type="EMBL" id="JBHSFW010000004">
    <property type="protein sequence ID" value="MFC4618891.1"/>
    <property type="molecule type" value="Genomic_DNA"/>
</dbReference>
<keyword evidence="7" id="KW-1185">Reference proteome</keyword>
<dbReference type="Proteomes" id="UP001596022">
    <property type="component" value="Unassembled WGS sequence"/>
</dbReference>
<feature type="domain" description="HTH tetR-type" evidence="5">
    <location>
        <begin position="18"/>
        <end position="78"/>
    </location>
</feature>
<name>A0ABV9GNM0_9BACL</name>
<evidence type="ECO:0000256" key="2">
    <source>
        <dbReference type="ARBA" id="ARBA00023125"/>
    </source>
</evidence>
<evidence type="ECO:0000313" key="6">
    <source>
        <dbReference type="EMBL" id="MFC4618891.1"/>
    </source>
</evidence>
<dbReference type="InterPro" id="IPR050109">
    <property type="entry name" value="HTH-type_TetR-like_transc_reg"/>
</dbReference>
<proteinExistence type="predicted"/>
<dbReference type="SUPFAM" id="SSF48498">
    <property type="entry name" value="Tetracyclin repressor-like, C-terminal domain"/>
    <property type="match status" value="1"/>
</dbReference>
<dbReference type="InterPro" id="IPR001647">
    <property type="entry name" value="HTH_TetR"/>
</dbReference>
<dbReference type="PANTHER" id="PTHR30055:SF148">
    <property type="entry name" value="TETR-FAMILY TRANSCRIPTIONAL REGULATOR"/>
    <property type="match status" value="1"/>
</dbReference>
<accession>A0ABV9GNM0</accession>
<dbReference type="InterPro" id="IPR036271">
    <property type="entry name" value="Tet_transcr_reg_TetR-rel_C_sf"/>
</dbReference>
<sequence length="208" mass="23686">MDDKNHVEDRTGTRRRGHDLEVAILQAAWRELQDVGYSRLTMEGVAARAKTSKTAVYRRWSNRSELVIAAIRQYGLFANTVQVPDTGALRSDVLALLRQRSEQLKKIRLETVHGLLAEGKGDVLDDLLISRQSDMHEANLKVMQTILEKAAKRGEIIQLNQISPRIMTLPIDLERHELFFAHEPVSEETLIEIVDDIFLPLILKSNNK</sequence>
<reference evidence="7" key="1">
    <citation type="journal article" date="2019" name="Int. J. Syst. Evol. Microbiol.">
        <title>The Global Catalogue of Microorganisms (GCM) 10K type strain sequencing project: providing services to taxonomists for standard genome sequencing and annotation.</title>
        <authorList>
            <consortium name="The Broad Institute Genomics Platform"/>
            <consortium name="The Broad Institute Genome Sequencing Center for Infectious Disease"/>
            <person name="Wu L."/>
            <person name="Ma J."/>
        </authorList>
    </citation>
    <scope>NUCLEOTIDE SEQUENCE [LARGE SCALE GENOMIC DNA]</scope>
    <source>
        <strain evidence="7">CGMCC 1.16306</strain>
    </source>
</reference>